<name>A0AB39URM6_9GAMM</name>
<dbReference type="InterPro" id="IPR000700">
    <property type="entry name" value="PAS-assoc_C"/>
</dbReference>
<gene>
    <name evidence="9" type="ORF">AAIA72_09055</name>
</gene>
<accession>A0AB39URM6</accession>
<dbReference type="SUPFAM" id="SSF55073">
    <property type="entry name" value="Nucleotide cyclase"/>
    <property type="match status" value="1"/>
</dbReference>
<feature type="transmembrane region" description="Helical" evidence="4">
    <location>
        <begin position="70"/>
        <end position="89"/>
    </location>
</feature>
<feature type="transmembrane region" description="Helical" evidence="4">
    <location>
        <begin position="136"/>
        <end position="155"/>
    </location>
</feature>
<dbReference type="AlphaFoldDB" id="A0AB39URM6"/>
<dbReference type="InterPro" id="IPR052155">
    <property type="entry name" value="Biofilm_reg_signaling"/>
</dbReference>
<dbReference type="FunFam" id="3.20.20.450:FF:000001">
    <property type="entry name" value="Cyclic di-GMP phosphodiesterase yahA"/>
    <property type="match status" value="1"/>
</dbReference>
<dbReference type="InterPro" id="IPR035965">
    <property type="entry name" value="PAS-like_dom_sf"/>
</dbReference>
<dbReference type="Pfam" id="PF00990">
    <property type="entry name" value="GGDEF"/>
    <property type="match status" value="1"/>
</dbReference>
<dbReference type="Pfam" id="PF13426">
    <property type="entry name" value="PAS_9"/>
    <property type="match status" value="1"/>
</dbReference>
<dbReference type="PANTHER" id="PTHR44757">
    <property type="entry name" value="DIGUANYLATE CYCLASE DGCP"/>
    <property type="match status" value="1"/>
</dbReference>
<feature type="domain" description="PAC" evidence="6">
    <location>
        <begin position="368"/>
        <end position="424"/>
    </location>
</feature>
<dbReference type="EC" id="3.1.4.52" evidence="1"/>
<dbReference type="InterPro" id="IPR001610">
    <property type="entry name" value="PAC"/>
</dbReference>
<evidence type="ECO:0000256" key="4">
    <source>
        <dbReference type="SAM" id="Phobius"/>
    </source>
</evidence>
<dbReference type="SMART" id="SM00086">
    <property type="entry name" value="PAC"/>
    <property type="match status" value="2"/>
</dbReference>
<organism evidence="9">
    <name type="scientific">Thermohahella caldifontis</name>
    <dbReference type="NCBI Taxonomy" id="3142973"/>
    <lineage>
        <taxon>Bacteria</taxon>
        <taxon>Pseudomonadati</taxon>
        <taxon>Pseudomonadota</taxon>
        <taxon>Gammaproteobacteria</taxon>
        <taxon>Oceanospirillales</taxon>
        <taxon>Hahellaceae</taxon>
        <taxon>Thermohahella</taxon>
    </lineage>
</organism>
<dbReference type="InterPro" id="IPR035919">
    <property type="entry name" value="EAL_sf"/>
</dbReference>
<feature type="domain" description="EAL" evidence="7">
    <location>
        <begin position="719"/>
        <end position="973"/>
    </location>
</feature>
<dbReference type="Pfam" id="PF08447">
    <property type="entry name" value="PAS_3"/>
    <property type="match status" value="1"/>
</dbReference>
<dbReference type="Gene3D" id="3.30.70.270">
    <property type="match status" value="1"/>
</dbReference>
<dbReference type="SMART" id="SM00091">
    <property type="entry name" value="PAS"/>
    <property type="match status" value="2"/>
</dbReference>
<evidence type="ECO:0000256" key="2">
    <source>
        <dbReference type="ARBA" id="ARBA00022636"/>
    </source>
</evidence>
<evidence type="ECO:0000259" key="6">
    <source>
        <dbReference type="PROSITE" id="PS50113"/>
    </source>
</evidence>
<dbReference type="NCBIfam" id="TIGR00254">
    <property type="entry name" value="GGDEF"/>
    <property type="match status" value="1"/>
</dbReference>
<feature type="transmembrane region" description="Helical" evidence="4">
    <location>
        <begin position="101"/>
        <end position="121"/>
    </location>
</feature>
<dbReference type="PANTHER" id="PTHR44757:SF2">
    <property type="entry name" value="BIOFILM ARCHITECTURE MAINTENANCE PROTEIN MBAA"/>
    <property type="match status" value="1"/>
</dbReference>
<dbReference type="SUPFAM" id="SSF141868">
    <property type="entry name" value="EAL domain-like"/>
    <property type="match status" value="1"/>
</dbReference>
<evidence type="ECO:0000256" key="1">
    <source>
        <dbReference type="ARBA" id="ARBA00012282"/>
    </source>
</evidence>
<feature type="transmembrane region" description="Helical" evidence="4">
    <location>
        <begin position="186"/>
        <end position="207"/>
    </location>
</feature>
<dbReference type="Pfam" id="PF00563">
    <property type="entry name" value="EAL"/>
    <property type="match status" value="1"/>
</dbReference>
<proteinExistence type="predicted"/>
<dbReference type="InterPro" id="IPR013655">
    <property type="entry name" value="PAS_fold_3"/>
</dbReference>
<dbReference type="SMART" id="SM00267">
    <property type="entry name" value="GGDEF"/>
    <property type="match status" value="1"/>
</dbReference>
<dbReference type="PROSITE" id="PS50113">
    <property type="entry name" value="PAC"/>
    <property type="match status" value="2"/>
</dbReference>
<evidence type="ECO:0000256" key="3">
    <source>
        <dbReference type="SAM" id="Coils"/>
    </source>
</evidence>
<feature type="domain" description="PAS" evidence="5">
    <location>
        <begin position="421"/>
        <end position="491"/>
    </location>
</feature>
<keyword evidence="4" id="KW-0812">Transmembrane</keyword>
<protein>
    <recommendedName>
        <fullName evidence="1">cyclic-guanylate-specific phosphodiesterase</fullName>
        <ecNumber evidence="1">3.1.4.52</ecNumber>
    </recommendedName>
</protein>
<dbReference type="InterPro" id="IPR029787">
    <property type="entry name" value="Nucleotide_cyclase"/>
</dbReference>
<dbReference type="InterPro" id="IPR001633">
    <property type="entry name" value="EAL_dom"/>
</dbReference>
<dbReference type="InterPro" id="IPR000160">
    <property type="entry name" value="GGDEF_dom"/>
</dbReference>
<evidence type="ECO:0000313" key="9">
    <source>
        <dbReference type="EMBL" id="XDT70959.1"/>
    </source>
</evidence>
<dbReference type="CDD" id="cd01949">
    <property type="entry name" value="GGDEF"/>
    <property type="match status" value="1"/>
</dbReference>
<feature type="domain" description="GGDEF" evidence="8">
    <location>
        <begin position="578"/>
        <end position="710"/>
    </location>
</feature>
<evidence type="ECO:0000259" key="5">
    <source>
        <dbReference type="PROSITE" id="PS50112"/>
    </source>
</evidence>
<dbReference type="RefSeq" id="WP_369600000.1">
    <property type="nucleotide sequence ID" value="NZ_CP154858.1"/>
</dbReference>
<keyword evidence="4" id="KW-0472">Membrane</keyword>
<dbReference type="PROSITE" id="PS50112">
    <property type="entry name" value="PAS"/>
    <property type="match status" value="1"/>
</dbReference>
<dbReference type="CDD" id="cd01948">
    <property type="entry name" value="EAL"/>
    <property type="match status" value="1"/>
</dbReference>
<dbReference type="PROSITE" id="PS50883">
    <property type="entry name" value="EAL"/>
    <property type="match status" value="1"/>
</dbReference>
<feature type="domain" description="PAC" evidence="6">
    <location>
        <begin position="494"/>
        <end position="546"/>
    </location>
</feature>
<dbReference type="InterPro" id="IPR000014">
    <property type="entry name" value="PAS"/>
</dbReference>
<evidence type="ECO:0000259" key="8">
    <source>
        <dbReference type="PROSITE" id="PS50887"/>
    </source>
</evidence>
<dbReference type="NCBIfam" id="TIGR00229">
    <property type="entry name" value="sensory_box"/>
    <property type="match status" value="1"/>
</dbReference>
<keyword evidence="3" id="KW-0175">Coiled coil</keyword>
<dbReference type="SUPFAM" id="SSF55785">
    <property type="entry name" value="PYP-like sensor domain (PAS domain)"/>
    <property type="match status" value="2"/>
</dbReference>
<dbReference type="SMART" id="SM00052">
    <property type="entry name" value="EAL"/>
    <property type="match status" value="1"/>
</dbReference>
<dbReference type="KEGG" id="tcd:AAIA72_09055"/>
<dbReference type="PROSITE" id="PS50887">
    <property type="entry name" value="GGDEF"/>
    <property type="match status" value="1"/>
</dbReference>
<dbReference type="InterPro" id="IPR043128">
    <property type="entry name" value="Rev_trsase/Diguanyl_cyclase"/>
</dbReference>
<dbReference type="Gene3D" id="3.20.20.450">
    <property type="entry name" value="EAL domain"/>
    <property type="match status" value="1"/>
</dbReference>
<dbReference type="CDD" id="cd00130">
    <property type="entry name" value="PAS"/>
    <property type="match status" value="2"/>
</dbReference>
<dbReference type="Gene3D" id="3.30.450.20">
    <property type="entry name" value="PAS domain"/>
    <property type="match status" value="2"/>
</dbReference>
<evidence type="ECO:0000259" key="7">
    <source>
        <dbReference type="PROSITE" id="PS50883"/>
    </source>
</evidence>
<keyword evidence="4" id="KW-1133">Transmembrane helix</keyword>
<dbReference type="EMBL" id="CP154858">
    <property type="protein sequence ID" value="XDT70959.1"/>
    <property type="molecule type" value="Genomic_DNA"/>
</dbReference>
<keyword evidence="2" id="KW-0973">c-di-GMP</keyword>
<dbReference type="GO" id="GO:0071111">
    <property type="term" value="F:cyclic-guanylate-specific phosphodiesterase activity"/>
    <property type="evidence" value="ECO:0007669"/>
    <property type="project" value="UniProtKB-EC"/>
</dbReference>
<sequence length="990" mass="111155">MPAPENETLSGSFRLMSEMARPKPIAVRMEQFARLGKRASLAALVLMLCAAAVAVSLQLTGRAAGSLPSWAVLMLAEALLVLILGRSIQGRVQTPESTPPRVLYILNGVTNLILAGIPLLLGPGLALQVSMLPTPALEVIGQAVLGATCLILYFLGTMPSGFVLIASTPIAWLAGLAWARGGDVPAHLYLEMATLAAFLYPVALLWFRASARYARKGLIHQTLIRYLDNARQHTESLNQQLAWEIGQREQTEADLKAAQAELQTAVRERTRELEQANRQLSKQIRLRKSISDALVKSQHRLSQAIEATELALWDWDIPEGRVFQSPFHDAFGPSELSSEHFVARLRDILHPEDERTLRQALVRCLKDEASDYRVHYRVRTDNGWLWVEDCGKVVSRDEHGRATRMIGTRRDVTRDHEMDEQLRLAKTVFDFTAEGIFALDADFRFLTVNPAFTRITGHAPEDVLGKTLMEISGTPQREQVFRRICEALKAEGQWQGEIYEKRRSGDYYPQWMQLSAVRDDQGRTTLYAGIFIDSSERKRTDEQLHYLLNYDDLTGLTNRVQFKNRLHQALNQMREHFERYALMVLDVDRFRHVNESLGHDGGDALLKQVAQRLSALAQQAETLARLGNDEFAILQKVSNRAEAGALAQRILDALKVPFNVEGQEIYLAVSIGITLTPDNARELQTLLAQAQSAVRQAKYLGGNTFEFYSKMLQNLAGQRLSLESELRKALARNELEVYYQPKLNVRTQMIESVEALVRWHHPERGMISPAEFVPVAEESGLIMEIGEQVLRQACAQAVRWADQGLGDIRVAVNLSAYQFRQSHLVRTVRDILDETGLPPSQLDLELTESALMENLSRTTFTLSRFREMGIYVTVDDFGTGYSSLSYLKRFPINALKIDQMFIKDACTNPDDAAITRAIILLGQSLNLEVVAEGVENQEHISFLKRCGCHTLQGYFISPPLSTQRLSELLHRQLSAPLSVPAVEMNALTSL</sequence>
<feature type="coiled-coil region" evidence="3">
    <location>
        <begin position="248"/>
        <end position="286"/>
    </location>
</feature>
<reference evidence="9" key="1">
    <citation type="submission" date="2024-05" db="EMBL/GenBank/DDBJ databases">
        <title>Genome sequencing of novel strain.</title>
        <authorList>
            <person name="Ganbat D."/>
            <person name="Ganbat S."/>
            <person name="Lee S.-J."/>
        </authorList>
    </citation>
    <scope>NUCLEOTIDE SEQUENCE</scope>
    <source>
        <strain evidence="9">SMD15-11</strain>
    </source>
</reference>